<dbReference type="EnsemblMetazoa" id="ENSAATROPT010542">
    <property type="protein sequence ID" value="ENSAATROPP009518"/>
    <property type="gene ID" value="ENSAATROPG008575"/>
</dbReference>
<protein>
    <recommendedName>
        <fullName evidence="3">C2H2-type domain-containing protein</fullName>
    </recommendedName>
</protein>
<accession>A0AAG5DFH8</accession>
<keyword evidence="1" id="KW-0479">Metal-binding</keyword>
<feature type="region of interest" description="Disordered" evidence="2">
    <location>
        <begin position="583"/>
        <end position="605"/>
    </location>
</feature>
<feature type="region of interest" description="Disordered" evidence="2">
    <location>
        <begin position="457"/>
        <end position="496"/>
    </location>
</feature>
<evidence type="ECO:0000256" key="1">
    <source>
        <dbReference type="PROSITE-ProRule" id="PRU00042"/>
    </source>
</evidence>
<dbReference type="GO" id="GO:0000977">
    <property type="term" value="F:RNA polymerase II transcription regulatory region sequence-specific DNA binding"/>
    <property type="evidence" value="ECO:0007669"/>
    <property type="project" value="TreeGrafter"/>
</dbReference>
<sequence>MMSPESNVEQDLGVVYPASDILPPSAKRTRYASVDEDASLSSNVTEGNGSVTDALKACAKDARHRAGSISESEGEPHLGEVDGDGEQHSGGARGPLVSASLDYTAGSDRSSGSSCTTVIYGASVGDSGLVDGKCTDPFNNNNGPIGNNNHNNNSASVMGTNINNNSIKSRLGEMDEAKFSEFSKFLADSEKDESMATILELLHDNYGLIQRYASGYECKHEKCQYESLHEHFHCHDTFCRGKVLYKKYEIIRHLKWHKKRKESLKYGFYRFSSSDDCSIQYGACQHNHKHTHYHCVHDNCDKVYISTSDVQMHANYHRKHEAIVKNGFQRFRATEECNTEHCVFRSQRTTHFHCRRENCKYTFKNKADMEKHKTYHQKDEMLLRDGYKKFLKTEDCTYKDCRFSRVCNHIHCMHENCHYVLHSSGQLLSHKRKHERMDTEVDYRRFQMARSLLSKINQSKPDEAVPAGGESVPERSAGEEEPRLSPAPTGQEGARLGAKNPFLDLLSVMAEITFRTLPIQMMYHMRLQLLQQMSYEQVFAPENVEMLRNLTVMGSIEEAYLSQLYGGAMGVSPTSLMEQATGPMQSAVGSGNEKAPATKRKYKPEESIDHLEQPADVPLYLKKESLSSTPPRSKLLSNPSVDYRLLKKDDGAVSLGQASIASSLKGSPLESGSPPVDRDHRTLLETANFLQFSSSKTLFNRKRGRPRKNHVMEVYNNVQDSPQAIFTSFKLEKNDSKPSTDVHSASVPSRTEAAPATTTDAGRNGSTESFGRSISDGLGVSSSTQQYFPAGGGYMSTAVGVPQLGPLDSSVLFGNFSQLLERHMREVKHEPVATVTQNLDRPAKARSNHLKCVVCRNLFETFADIKNHECHGDRAALDKPLLAFPPSLARPSSVVDYRTAVVGAEAEASTTTAYRGGVPSGSTGPVLATTTVPSNHAKESISLVKTAGTFFPDVNANKLKYA</sequence>
<dbReference type="PROSITE" id="PS00028">
    <property type="entry name" value="ZINC_FINGER_C2H2_1"/>
    <property type="match status" value="3"/>
</dbReference>
<dbReference type="InterPro" id="IPR013087">
    <property type="entry name" value="Znf_C2H2_type"/>
</dbReference>
<feature type="compositionally biased region" description="Polar residues" evidence="2">
    <location>
        <begin position="39"/>
        <end position="49"/>
    </location>
</feature>
<evidence type="ECO:0000256" key="2">
    <source>
        <dbReference type="SAM" id="MobiDB-lite"/>
    </source>
</evidence>
<feature type="region of interest" description="Disordered" evidence="2">
    <location>
        <begin position="733"/>
        <end position="778"/>
    </location>
</feature>
<feature type="compositionally biased region" description="Polar residues" evidence="2">
    <location>
        <begin position="756"/>
        <end position="772"/>
    </location>
</feature>
<dbReference type="PANTHER" id="PTHR12451:SF0">
    <property type="entry name" value="ZINC FINGER PROTEIN CASTOR HOMOLOG 1"/>
    <property type="match status" value="1"/>
</dbReference>
<evidence type="ECO:0000313" key="5">
    <source>
        <dbReference type="Proteomes" id="UP000075880"/>
    </source>
</evidence>
<dbReference type="PROSITE" id="PS50157">
    <property type="entry name" value="ZINC_FINGER_C2H2_2"/>
    <property type="match status" value="2"/>
</dbReference>
<proteinExistence type="predicted"/>
<feature type="domain" description="C2H2-type" evidence="3">
    <location>
        <begin position="352"/>
        <end position="381"/>
    </location>
</feature>
<feature type="region of interest" description="Disordered" evidence="2">
    <location>
        <begin position="64"/>
        <end position="97"/>
    </location>
</feature>
<dbReference type="AlphaFoldDB" id="A0AAG5DFH8"/>
<dbReference type="GO" id="GO:0005634">
    <property type="term" value="C:nucleus"/>
    <property type="evidence" value="ECO:0007669"/>
    <property type="project" value="TreeGrafter"/>
</dbReference>
<dbReference type="GO" id="GO:0000981">
    <property type="term" value="F:DNA-binding transcription factor activity, RNA polymerase II-specific"/>
    <property type="evidence" value="ECO:0007669"/>
    <property type="project" value="TreeGrafter"/>
</dbReference>
<dbReference type="PANTHER" id="PTHR12451">
    <property type="entry name" value="TRANSCRIPTION FACTOR CASTOR PROTEIN MING -RELATED"/>
    <property type="match status" value="1"/>
</dbReference>
<evidence type="ECO:0000259" key="3">
    <source>
        <dbReference type="PROSITE" id="PS50157"/>
    </source>
</evidence>
<dbReference type="SMART" id="SM00355">
    <property type="entry name" value="ZnF_C2H2"/>
    <property type="match status" value="4"/>
</dbReference>
<keyword evidence="5" id="KW-1185">Reference proteome</keyword>
<feature type="compositionally biased region" description="Basic and acidic residues" evidence="2">
    <location>
        <begin position="472"/>
        <end position="483"/>
    </location>
</feature>
<feature type="domain" description="C2H2-type" evidence="3">
    <location>
        <begin position="293"/>
        <end position="322"/>
    </location>
</feature>
<organism evidence="4 5">
    <name type="scientific">Anopheles atroparvus</name>
    <name type="common">European mosquito</name>
    <dbReference type="NCBI Taxonomy" id="41427"/>
    <lineage>
        <taxon>Eukaryota</taxon>
        <taxon>Metazoa</taxon>
        <taxon>Ecdysozoa</taxon>
        <taxon>Arthropoda</taxon>
        <taxon>Hexapoda</taxon>
        <taxon>Insecta</taxon>
        <taxon>Pterygota</taxon>
        <taxon>Neoptera</taxon>
        <taxon>Endopterygota</taxon>
        <taxon>Diptera</taxon>
        <taxon>Nematocera</taxon>
        <taxon>Culicoidea</taxon>
        <taxon>Culicidae</taxon>
        <taxon>Anophelinae</taxon>
        <taxon>Anopheles</taxon>
    </lineage>
</organism>
<dbReference type="GO" id="GO:0008270">
    <property type="term" value="F:zinc ion binding"/>
    <property type="evidence" value="ECO:0007669"/>
    <property type="project" value="UniProtKB-KW"/>
</dbReference>
<keyword evidence="1" id="KW-0862">Zinc</keyword>
<name>A0AAG5DFH8_ANOAO</name>
<dbReference type="GO" id="GO:0045664">
    <property type="term" value="P:regulation of neuron differentiation"/>
    <property type="evidence" value="ECO:0007669"/>
    <property type="project" value="TreeGrafter"/>
</dbReference>
<feature type="region of interest" description="Disordered" evidence="2">
    <location>
        <begin position="28"/>
        <end position="49"/>
    </location>
</feature>
<dbReference type="GO" id="GO:0045944">
    <property type="term" value="P:positive regulation of transcription by RNA polymerase II"/>
    <property type="evidence" value="ECO:0007669"/>
    <property type="project" value="TreeGrafter"/>
</dbReference>
<evidence type="ECO:0000313" key="4">
    <source>
        <dbReference type="EnsemblMetazoa" id="ENSAATROPP009518"/>
    </source>
</evidence>
<dbReference type="InterPro" id="IPR040373">
    <property type="entry name" value="CASZ1"/>
</dbReference>
<dbReference type="Proteomes" id="UP000075880">
    <property type="component" value="Unassembled WGS sequence"/>
</dbReference>
<keyword evidence="1" id="KW-0863">Zinc-finger</keyword>
<reference evidence="4" key="1">
    <citation type="submission" date="2024-04" db="UniProtKB">
        <authorList>
            <consortium name="EnsemblMetazoa"/>
        </authorList>
    </citation>
    <scope>IDENTIFICATION</scope>
    <source>
        <strain evidence="4">EBRO</strain>
    </source>
</reference>